<dbReference type="Proteomes" id="UP001497045">
    <property type="component" value="Unassembled WGS sequence"/>
</dbReference>
<evidence type="ECO:0000256" key="1">
    <source>
        <dbReference type="SAM" id="SignalP"/>
    </source>
</evidence>
<keyword evidence="4" id="KW-1185">Reference proteome</keyword>
<reference evidence="3 4" key="1">
    <citation type="submission" date="2024-04" db="EMBL/GenBank/DDBJ databases">
        <title>Aurantiacibacter sp. DGU6 16S ribosomal RNA gene Genome sequencing and assembly.</title>
        <authorList>
            <person name="Park S."/>
        </authorList>
    </citation>
    <scope>NUCLEOTIDE SEQUENCE [LARGE SCALE GENOMIC DNA]</scope>
    <source>
        <strain evidence="3 4">DGU6</strain>
    </source>
</reference>
<dbReference type="EMBL" id="JBBYHV010000002">
    <property type="protein sequence ID" value="MEL1251420.1"/>
    <property type="molecule type" value="Genomic_DNA"/>
</dbReference>
<keyword evidence="1" id="KW-0732">Signal</keyword>
<dbReference type="Gene3D" id="3.10.450.50">
    <property type="match status" value="1"/>
</dbReference>
<dbReference type="RefSeq" id="WP_341673973.1">
    <property type="nucleotide sequence ID" value="NZ_JBBYHV010000002.1"/>
</dbReference>
<dbReference type="InterPro" id="IPR032710">
    <property type="entry name" value="NTF2-like_dom_sf"/>
</dbReference>
<name>A0ABU9IG78_9SPHN</name>
<organism evidence="3 4">
    <name type="scientific">Aurantiacibacter gilvus</name>
    <dbReference type="NCBI Taxonomy" id="3139141"/>
    <lineage>
        <taxon>Bacteria</taxon>
        <taxon>Pseudomonadati</taxon>
        <taxon>Pseudomonadota</taxon>
        <taxon>Alphaproteobacteria</taxon>
        <taxon>Sphingomonadales</taxon>
        <taxon>Erythrobacteraceae</taxon>
        <taxon>Aurantiacibacter</taxon>
    </lineage>
</organism>
<evidence type="ECO:0000259" key="2">
    <source>
        <dbReference type="Pfam" id="PF13577"/>
    </source>
</evidence>
<gene>
    <name evidence="3" type="ORF">AAEO60_12150</name>
</gene>
<feature type="signal peptide" evidence="1">
    <location>
        <begin position="1"/>
        <end position="21"/>
    </location>
</feature>
<dbReference type="PROSITE" id="PS51257">
    <property type="entry name" value="PROKAR_LIPOPROTEIN"/>
    <property type="match status" value="1"/>
</dbReference>
<evidence type="ECO:0000313" key="3">
    <source>
        <dbReference type="EMBL" id="MEL1251420.1"/>
    </source>
</evidence>
<accession>A0ABU9IG78</accession>
<dbReference type="CDD" id="cd00531">
    <property type="entry name" value="NTF2_like"/>
    <property type="match status" value="1"/>
</dbReference>
<protein>
    <submittedName>
        <fullName evidence="3">Nuclear transport factor 2 family protein</fullName>
    </submittedName>
</protein>
<dbReference type="InterPro" id="IPR037401">
    <property type="entry name" value="SnoaL-like"/>
</dbReference>
<sequence>MRKTVIFAALLSGSLLGGCNAADDGSADPAAQALADRIAIEDMVVEYYAHLGGGDAEAFDEYFTEDAVFDVNGNVATGRAEIEALYGSIGEDPSSASNQGGPFRMLLSNPVIQVDGDSATASFIWTGVGNPSIDAPPVLLEQGREFDRLVKVDGEWKFSHRVVIADSALPAEQYPDYEPRRDFGVDDL</sequence>
<feature type="chain" id="PRO_5046750437" evidence="1">
    <location>
        <begin position="22"/>
        <end position="188"/>
    </location>
</feature>
<comment type="caution">
    <text evidence="3">The sequence shown here is derived from an EMBL/GenBank/DDBJ whole genome shotgun (WGS) entry which is preliminary data.</text>
</comment>
<dbReference type="SUPFAM" id="SSF54427">
    <property type="entry name" value="NTF2-like"/>
    <property type="match status" value="1"/>
</dbReference>
<evidence type="ECO:0000313" key="4">
    <source>
        <dbReference type="Proteomes" id="UP001497045"/>
    </source>
</evidence>
<dbReference type="Pfam" id="PF13577">
    <property type="entry name" value="SnoaL_4"/>
    <property type="match status" value="1"/>
</dbReference>
<feature type="domain" description="SnoaL-like" evidence="2">
    <location>
        <begin position="32"/>
        <end position="161"/>
    </location>
</feature>
<proteinExistence type="predicted"/>